<proteinExistence type="predicted"/>
<name>F7NK96_9FIRM</name>
<dbReference type="AlphaFoldDB" id="F7NK96"/>
<accession>F7NK96</accession>
<evidence type="ECO:0000313" key="1">
    <source>
        <dbReference type="EMBL" id="EGO63537.1"/>
    </source>
</evidence>
<dbReference type="EMBL" id="AFGF01000107">
    <property type="protein sequence ID" value="EGO63537.1"/>
    <property type="molecule type" value="Genomic_DNA"/>
</dbReference>
<dbReference type="RefSeq" id="WP_004096151.1">
    <property type="nucleotide sequence ID" value="NZ_AFGF01000107.1"/>
</dbReference>
<organism evidence="1 2">
    <name type="scientific">Acetonema longum DSM 6540</name>
    <dbReference type="NCBI Taxonomy" id="1009370"/>
    <lineage>
        <taxon>Bacteria</taxon>
        <taxon>Bacillati</taxon>
        <taxon>Bacillota</taxon>
        <taxon>Negativicutes</taxon>
        <taxon>Acetonemataceae</taxon>
        <taxon>Acetonema</taxon>
    </lineage>
</organism>
<gene>
    <name evidence="1" type="ORF">ALO_12546</name>
</gene>
<dbReference type="Proteomes" id="UP000003240">
    <property type="component" value="Unassembled WGS sequence"/>
</dbReference>
<evidence type="ECO:0000313" key="2">
    <source>
        <dbReference type="Proteomes" id="UP000003240"/>
    </source>
</evidence>
<sequence length="99" mass="10976">MIEIIERSCYNETFGTEKLPIAKVEKMEINGLRVQASYNSDGHLVVRALQGKGSDGYPNDTLVVFDQAASDVIISFCRTIGINEQFVNLVAKHATQLPF</sequence>
<dbReference type="STRING" id="1009370.ALO_12546"/>
<comment type="caution">
    <text evidence="1">The sequence shown here is derived from an EMBL/GenBank/DDBJ whole genome shotgun (WGS) entry which is preliminary data.</text>
</comment>
<keyword evidence="2" id="KW-1185">Reference proteome</keyword>
<reference evidence="1 2" key="1">
    <citation type="journal article" date="2011" name="EMBO J.">
        <title>Structural diversity of bacterial flagellar motors.</title>
        <authorList>
            <person name="Chen S."/>
            <person name="Beeby M."/>
            <person name="Murphy G.E."/>
            <person name="Leadbetter J.R."/>
            <person name="Hendrixson D.R."/>
            <person name="Briegel A."/>
            <person name="Li Z."/>
            <person name="Shi J."/>
            <person name="Tocheva E.I."/>
            <person name="Muller A."/>
            <person name="Dobro M.J."/>
            <person name="Jensen G.J."/>
        </authorList>
    </citation>
    <scope>NUCLEOTIDE SEQUENCE [LARGE SCALE GENOMIC DNA]</scope>
    <source>
        <strain evidence="1 2">DSM 6540</strain>
    </source>
</reference>
<protein>
    <submittedName>
        <fullName evidence="1">Uncharacterized protein</fullName>
    </submittedName>
</protein>